<proteinExistence type="predicted"/>
<accession>A0AAW6DZE9</accession>
<sequence length="93" mass="11030">MYEVRWPNKERWIFIFCDYPGEPDEFVVLLKAYRDMVHGKIRAISDSMQYKVDNDELGLIFQWDDCFGITVIVPKSTDLDKAYNTLKDLCENI</sequence>
<dbReference type="RefSeq" id="WP_117892733.1">
    <property type="nucleotide sequence ID" value="NZ_DAWALU010000010.1"/>
</dbReference>
<name>A0AAW6DZE9_9FIRM</name>
<evidence type="ECO:0000313" key="2">
    <source>
        <dbReference type="Proteomes" id="UP001211421"/>
    </source>
</evidence>
<organism evidence="1 2">
    <name type="scientific">Ruminococcus bicirculans</name>
    <name type="common">ex Wegman et al. 2014</name>
    <dbReference type="NCBI Taxonomy" id="1160721"/>
    <lineage>
        <taxon>Bacteria</taxon>
        <taxon>Bacillati</taxon>
        <taxon>Bacillota</taxon>
        <taxon>Clostridia</taxon>
        <taxon>Eubacteriales</taxon>
        <taxon>Oscillospiraceae</taxon>
        <taxon>Ruminococcus</taxon>
    </lineage>
</organism>
<dbReference type="AlphaFoldDB" id="A0AAW6DZE9"/>
<dbReference type="EMBL" id="JAQMLS010000001">
    <property type="protein sequence ID" value="MDB8740864.1"/>
    <property type="molecule type" value="Genomic_DNA"/>
</dbReference>
<gene>
    <name evidence="1" type="ORF">PNV70_02120</name>
</gene>
<dbReference type="Proteomes" id="UP001211421">
    <property type="component" value="Unassembled WGS sequence"/>
</dbReference>
<reference evidence="1" key="1">
    <citation type="submission" date="2023-01" db="EMBL/GenBank/DDBJ databases">
        <title>Human gut microbiome strain richness.</title>
        <authorList>
            <person name="Chen-Liaw A."/>
        </authorList>
    </citation>
    <scope>NUCLEOTIDE SEQUENCE</scope>
    <source>
        <strain evidence="1">D59st1_B8_D59t2_181005</strain>
    </source>
</reference>
<protein>
    <submittedName>
        <fullName evidence="1">Uncharacterized protein</fullName>
    </submittedName>
</protein>
<comment type="caution">
    <text evidence="1">The sequence shown here is derived from an EMBL/GenBank/DDBJ whole genome shotgun (WGS) entry which is preliminary data.</text>
</comment>
<evidence type="ECO:0000313" key="1">
    <source>
        <dbReference type="EMBL" id="MDB8740864.1"/>
    </source>
</evidence>